<evidence type="ECO:0000256" key="2">
    <source>
        <dbReference type="ARBA" id="ARBA00006357"/>
    </source>
</evidence>
<gene>
    <name evidence="9" type="ORF">BSL78_03323</name>
</gene>
<evidence type="ECO:0000259" key="8">
    <source>
        <dbReference type="SMART" id="SM00479"/>
    </source>
</evidence>
<evidence type="ECO:0000256" key="6">
    <source>
        <dbReference type="ARBA" id="ARBA00023242"/>
    </source>
</evidence>
<comment type="caution">
    <text evidence="9">The sequence shown here is derived from an EMBL/GenBank/DDBJ whole genome shotgun (WGS) entry which is preliminary data.</text>
</comment>
<dbReference type="SMART" id="SM00479">
    <property type="entry name" value="EXOIII"/>
    <property type="match status" value="1"/>
</dbReference>
<protein>
    <submittedName>
        <fullName evidence="9">Putative RNA exonuclease 1-like isoform 2</fullName>
    </submittedName>
</protein>
<evidence type="ECO:0000256" key="7">
    <source>
        <dbReference type="SAM" id="MobiDB-lite"/>
    </source>
</evidence>
<evidence type="ECO:0000256" key="3">
    <source>
        <dbReference type="ARBA" id="ARBA00022722"/>
    </source>
</evidence>
<dbReference type="PANTHER" id="PTHR12801:SF115">
    <property type="entry name" value="FI18136P1-RELATED"/>
    <property type="match status" value="1"/>
</dbReference>
<dbReference type="InterPro" id="IPR047021">
    <property type="entry name" value="REXO1/3/4-like"/>
</dbReference>
<dbReference type="OrthoDB" id="206335at2759"/>
<dbReference type="Pfam" id="PF00929">
    <property type="entry name" value="RNase_T"/>
    <property type="match status" value="1"/>
</dbReference>
<proteinExistence type="inferred from homology"/>
<dbReference type="GO" id="GO:0004527">
    <property type="term" value="F:exonuclease activity"/>
    <property type="evidence" value="ECO:0007669"/>
    <property type="project" value="UniProtKB-KW"/>
</dbReference>
<feature type="compositionally biased region" description="Basic and acidic residues" evidence="7">
    <location>
        <begin position="42"/>
        <end position="68"/>
    </location>
</feature>
<sequence length="496" mass="56001">MHTRCTSLLSLLSRVLIPTEKGSENNQEGKALPSPAQICHKRSMDAQKAALERSEREQKRQQEVKESFVKTGSQKRISHFHSSASLNGEKSRTPSSSKAPQKRAKTLAKTENKDYKRIAHIPSKVSKRPLLPTEYGSKVSTNVRQRYLNLFIDELLKTCKTDKAAFDKALAEEREVYDRASSRSIYLNLSVNALKRLRKGTGLALYEKLKHYLATEEQLVENGYPRPSEEPGRAVIKAEEKKKSSDPNQQVCCRCGKTFLRRPNGKYITKEQCVHHWVAGSLESRYSCCSGDVQASGCGVTKYHVTNEKVVNPNGFMKTIIKSPPPDGNPGVFALDCEMCYTSLGLELTRVTVINDKLERVYDSLVKPQNEVVDYNTKFSGITEEDLETVKTTLQNVQAVLLSMFSSQTILIGHSLESDLLALKLIHSTVIDTALVFPHRRGPPYKRALRTITAEYLQKLIQDDESGHDSMEDAKSCLELMIYKLKQDAKLRYQRR</sequence>
<reference evidence="9 10" key="1">
    <citation type="journal article" date="2017" name="PLoS Biol.">
        <title>The sea cucumber genome provides insights into morphological evolution and visceral regeneration.</title>
        <authorList>
            <person name="Zhang X."/>
            <person name="Sun L."/>
            <person name="Yuan J."/>
            <person name="Sun Y."/>
            <person name="Gao Y."/>
            <person name="Zhang L."/>
            <person name="Li S."/>
            <person name="Dai H."/>
            <person name="Hamel J.F."/>
            <person name="Liu C."/>
            <person name="Yu Y."/>
            <person name="Liu S."/>
            <person name="Lin W."/>
            <person name="Guo K."/>
            <person name="Jin S."/>
            <person name="Xu P."/>
            <person name="Storey K.B."/>
            <person name="Huan P."/>
            <person name="Zhang T."/>
            <person name="Zhou Y."/>
            <person name="Zhang J."/>
            <person name="Lin C."/>
            <person name="Li X."/>
            <person name="Xing L."/>
            <person name="Huo D."/>
            <person name="Sun M."/>
            <person name="Wang L."/>
            <person name="Mercier A."/>
            <person name="Li F."/>
            <person name="Yang H."/>
            <person name="Xiang J."/>
        </authorList>
    </citation>
    <scope>NUCLEOTIDE SEQUENCE [LARGE SCALE GENOMIC DNA]</scope>
    <source>
        <strain evidence="9">Shaxun</strain>
        <tissue evidence="9">Muscle</tissue>
    </source>
</reference>
<keyword evidence="10" id="KW-1185">Reference proteome</keyword>
<dbReference type="AlphaFoldDB" id="A0A2G8LHN7"/>
<organism evidence="9 10">
    <name type="scientific">Stichopus japonicus</name>
    <name type="common">Sea cucumber</name>
    <dbReference type="NCBI Taxonomy" id="307972"/>
    <lineage>
        <taxon>Eukaryota</taxon>
        <taxon>Metazoa</taxon>
        <taxon>Echinodermata</taxon>
        <taxon>Eleutherozoa</taxon>
        <taxon>Echinozoa</taxon>
        <taxon>Holothuroidea</taxon>
        <taxon>Aspidochirotacea</taxon>
        <taxon>Aspidochirotida</taxon>
        <taxon>Stichopodidae</taxon>
        <taxon>Apostichopus</taxon>
    </lineage>
</organism>
<feature type="compositionally biased region" description="Polar residues" evidence="7">
    <location>
        <begin position="70"/>
        <end position="99"/>
    </location>
</feature>
<dbReference type="STRING" id="307972.A0A2G8LHN7"/>
<evidence type="ECO:0000256" key="4">
    <source>
        <dbReference type="ARBA" id="ARBA00022801"/>
    </source>
</evidence>
<dbReference type="EMBL" id="MRZV01000074">
    <property type="protein sequence ID" value="PIK59751.1"/>
    <property type="molecule type" value="Genomic_DNA"/>
</dbReference>
<keyword evidence="3" id="KW-0540">Nuclease</keyword>
<dbReference type="Gene3D" id="3.30.420.10">
    <property type="entry name" value="Ribonuclease H-like superfamily/Ribonuclease H"/>
    <property type="match status" value="1"/>
</dbReference>
<dbReference type="InterPro" id="IPR034922">
    <property type="entry name" value="REX1-like_exo"/>
</dbReference>
<evidence type="ECO:0000313" key="9">
    <source>
        <dbReference type="EMBL" id="PIK59751.1"/>
    </source>
</evidence>
<dbReference type="SUPFAM" id="SSF53098">
    <property type="entry name" value="Ribonuclease H-like"/>
    <property type="match status" value="1"/>
</dbReference>
<dbReference type="InterPro" id="IPR012337">
    <property type="entry name" value="RNaseH-like_sf"/>
</dbReference>
<dbReference type="InterPro" id="IPR036397">
    <property type="entry name" value="RNaseH_sf"/>
</dbReference>
<dbReference type="GO" id="GO:0005634">
    <property type="term" value="C:nucleus"/>
    <property type="evidence" value="ECO:0007669"/>
    <property type="project" value="UniProtKB-SubCell"/>
</dbReference>
<evidence type="ECO:0000256" key="5">
    <source>
        <dbReference type="ARBA" id="ARBA00022839"/>
    </source>
</evidence>
<comment type="similarity">
    <text evidence="2">Belongs to the REXO1/REXO3 family.</text>
</comment>
<dbReference type="Proteomes" id="UP000230750">
    <property type="component" value="Unassembled WGS sequence"/>
</dbReference>
<accession>A0A2G8LHN7</accession>
<keyword evidence="4" id="KW-0378">Hydrolase</keyword>
<dbReference type="FunFam" id="3.30.420.10:FF:000021">
    <property type="entry name" value="RNA exonuclease 1 homolog"/>
    <property type="match status" value="1"/>
</dbReference>
<comment type="subcellular location">
    <subcellularLocation>
        <location evidence="1">Nucleus</location>
    </subcellularLocation>
</comment>
<name>A0A2G8LHN7_STIJA</name>
<feature type="domain" description="Exonuclease" evidence="8">
    <location>
        <begin position="331"/>
        <end position="490"/>
    </location>
</feature>
<dbReference type="CDD" id="cd06145">
    <property type="entry name" value="REX1_like"/>
    <property type="match status" value="1"/>
</dbReference>
<dbReference type="Pfam" id="PF15870">
    <property type="entry name" value="EloA-BP1"/>
    <property type="match status" value="2"/>
</dbReference>
<dbReference type="InterPro" id="IPR013520">
    <property type="entry name" value="Ribonucl_H"/>
</dbReference>
<evidence type="ECO:0000256" key="1">
    <source>
        <dbReference type="ARBA" id="ARBA00004123"/>
    </source>
</evidence>
<keyword evidence="6" id="KW-0539">Nucleus</keyword>
<dbReference type="InterPro" id="IPR031736">
    <property type="entry name" value="REXO1-like_dom"/>
</dbReference>
<keyword evidence="5 9" id="KW-0269">Exonuclease</keyword>
<dbReference type="PANTHER" id="PTHR12801">
    <property type="entry name" value="RNA EXONUCLEASE REXO1 / RECO3 FAMILY MEMBER-RELATED"/>
    <property type="match status" value="1"/>
</dbReference>
<feature type="region of interest" description="Disordered" evidence="7">
    <location>
        <begin position="20"/>
        <end position="111"/>
    </location>
</feature>
<dbReference type="GO" id="GO:0003676">
    <property type="term" value="F:nucleic acid binding"/>
    <property type="evidence" value="ECO:0007669"/>
    <property type="project" value="InterPro"/>
</dbReference>
<evidence type="ECO:0000313" key="10">
    <source>
        <dbReference type="Proteomes" id="UP000230750"/>
    </source>
</evidence>